<dbReference type="Proteomes" id="UP000250443">
    <property type="component" value="Unassembled WGS sequence"/>
</dbReference>
<dbReference type="AlphaFoldDB" id="A0A2X2DW22"/>
<evidence type="ECO:0000313" key="2">
    <source>
        <dbReference type="Proteomes" id="UP000250443"/>
    </source>
</evidence>
<accession>A0A2X2DW22</accession>
<evidence type="ECO:0000313" key="1">
    <source>
        <dbReference type="EMBL" id="SPZ16275.1"/>
    </source>
</evidence>
<proteinExistence type="predicted"/>
<reference evidence="1 2" key="1">
    <citation type="submission" date="2018-06" db="EMBL/GenBank/DDBJ databases">
        <authorList>
            <consortium name="Pathogen Informatics"/>
            <person name="Doyle S."/>
        </authorList>
    </citation>
    <scope>NUCLEOTIDE SEQUENCE [LARGE SCALE GENOMIC DNA]</scope>
    <source>
        <strain evidence="1 2">NCTC11842</strain>
    </source>
</reference>
<organism evidence="1 2">
    <name type="scientific">Pseudomonas luteola</name>
    <dbReference type="NCBI Taxonomy" id="47886"/>
    <lineage>
        <taxon>Bacteria</taxon>
        <taxon>Pseudomonadati</taxon>
        <taxon>Pseudomonadota</taxon>
        <taxon>Gammaproteobacteria</taxon>
        <taxon>Pseudomonadales</taxon>
        <taxon>Pseudomonadaceae</taxon>
        <taxon>Pseudomonas</taxon>
    </lineage>
</organism>
<sequence>MNQYTSSIASDNPAEVLIDSIRYKAPEMFVA</sequence>
<name>A0A2X2DW22_PSELU</name>
<gene>
    <name evidence="1" type="ORF">NCTC11842_05306</name>
</gene>
<protein>
    <submittedName>
        <fullName evidence="1">Uncharacterized protein</fullName>
    </submittedName>
</protein>
<dbReference type="EMBL" id="UAUF01000015">
    <property type="protein sequence ID" value="SPZ16275.1"/>
    <property type="molecule type" value="Genomic_DNA"/>
</dbReference>